<evidence type="ECO:0008006" key="8">
    <source>
        <dbReference type="Google" id="ProtNLM"/>
    </source>
</evidence>
<keyword evidence="4 5" id="KW-0472">Membrane</keyword>
<dbReference type="AlphaFoldDB" id="A0A1H7W911"/>
<keyword evidence="3 5" id="KW-1133">Transmembrane helix</keyword>
<evidence type="ECO:0000256" key="5">
    <source>
        <dbReference type="SAM" id="Phobius"/>
    </source>
</evidence>
<evidence type="ECO:0000256" key="4">
    <source>
        <dbReference type="ARBA" id="ARBA00023136"/>
    </source>
</evidence>
<keyword evidence="2 5" id="KW-0812">Transmembrane</keyword>
<dbReference type="STRING" id="407022.SAMN05661044_04472"/>
<dbReference type="OrthoDB" id="6400719at2"/>
<evidence type="ECO:0000313" key="7">
    <source>
        <dbReference type="Proteomes" id="UP000199421"/>
    </source>
</evidence>
<evidence type="ECO:0000313" key="6">
    <source>
        <dbReference type="EMBL" id="SEM17993.1"/>
    </source>
</evidence>
<organism evidence="6 7">
    <name type="scientific">Olivibacter domesticus</name>
    <name type="common">Pseudosphingobacterium domesticum</name>
    <dbReference type="NCBI Taxonomy" id="407022"/>
    <lineage>
        <taxon>Bacteria</taxon>
        <taxon>Pseudomonadati</taxon>
        <taxon>Bacteroidota</taxon>
        <taxon>Sphingobacteriia</taxon>
        <taxon>Sphingobacteriales</taxon>
        <taxon>Sphingobacteriaceae</taxon>
        <taxon>Olivibacter</taxon>
    </lineage>
</organism>
<comment type="subcellular location">
    <subcellularLocation>
        <location evidence="1">Membrane</location>
        <topology evidence="1">Multi-pass membrane protein</topology>
    </subcellularLocation>
</comment>
<proteinExistence type="predicted"/>
<dbReference type="InterPro" id="IPR019109">
    <property type="entry name" value="MamF_MmsF"/>
</dbReference>
<dbReference type="EMBL" id="FOAF01000008">
    <property type="protein sequence ID" value="SEM17993.1"/>
    <property type="molecule type" value="Genomic_DNA"/>
</dbReference>
<sequence length="108" mass="11714">MNNKTMAIVAYLTIIGWIVAYLSYKKSTQKSSLVKYHLGQALGVFLVSLVLSILSAVILAIIPSLGIISYIISLISLVLILLGIVTASNEVERPIPLVGSMFEGKFNF</sequence>
<protein>
    <recommendedName>
        <fullName evidence="8">Import component protein</fullName>
    </recommendedName>
</protein>
<accession>A0A1H7W911</accession>
<gene>
    <name evidence="6" type="ORF">SAMN05661044_04472</name>
</gene>
<reference evidence="7" key="1">
    <citation type="submission" date="2016-10" db="EMBL/GenBank/DDBJ databases">
        <authorList>
            <person name="Varghese N."/>
            <person name="Submissions S."/>
        </authorList>
    </citation>
    <scope>NUCLEOTIDE SEQUENCE [LARGE SCALE GENOMIC DNA]</scope>
    <source>
        <strain evidence="7">DSM 18733</strain>
    </source>
</reference>
<evidence type="ECO:0000256" key="1">
    <source>
        <dbReference type="ARBA" id="ARBA00004141"/>
    </source>
</evidence>
<evidence type="ECO:0000256" key="2">
    <source>
        <dbReference type="ARBA" id="ARBA00022692"/>
    </source>
</evidence>
<feature type="transmembrane region" description="Helical" evidence="5">
    <location>
        <begin position="67"/>
        <end position="87"/>
    </location>
</feature>
<evidence type="ECO:0000256" key="3">
    <source>
        <dbReference type="ARBA" id="ARBA00022989"/>
    </source>
</evidence>
<feature type="transmembrane region" description="Helical" evidence="5">
    <location>
        <begin position="6"/>
        <end position="24"/>
    </location>
</feature>
<keyword evidence="7" id="KW-1185">Reference proteome</keyword>
<name>A0A1H7W911_OLID1</name>
<feature type="transmembrane region" description="Helical" evidence="5">
    <location>
        <begin position="36"/>
        <end position="61"/>
    </location>
</feature>
<dbReference type="Proteomes" id="UP000199421">
    <property type="component" value="Unassembled WGS sequence"/>
</dbReference>
<dbReference type="Pfam" id="PF09685">
    <property type="entry name" value="MamF_MmsF"/>
    <property type="match status" value="1"/>
</dbReference>
<dbReference type="RefSeq" id="WP_093329178.1">
    <property type="nucleotide sequence ID" value="NZ_FOAF01000008.1"/>
</dbReference>